<gene>
    <name evidence="6" type="ORF">CHC_T00001637001</name>
</gene>
<dbReference type="GO" id="GO:0003677">
    <property type="term" value="F:DNA binding"/>
    <property type="evidence" value="ECO:0007669"/>
    <property type="project" value="InterPro"/>
</dbReference>
<dbReference type="CDD" id="cd00009">
    <property type="entry name" value="AAA"/>
    <property type="match status" value="1"/>
</dbReference>
<sequence length="553" mass="61193">MYTNRVMGDRAWGCGGERWLRGARDASCGGAHAAPAALCKCASAAKEWNRAHCRGSQSCDIGQKKKTVFVCCTLGYNTVNLFMSVPMPRAITASSPRKKKQKGTKQKKSVTLLITLIRTRVSISSRLQPVLARVRCLCWRPSCCAIWRESLDLSFILLYPDLHSDRLRRLRPSLGTQATSTPQRSRLAMADREGSQLWVEKYRPRKITDVTHQDQVVSTLQRAVTESAGRGELPHLLFYGPPGTGKTSTALALVRDLFGVQNLRARVLELNASDERGIKVVRDKIKTFAQTTVSNPVPAKHGDTRKYPCPAFKVVILDEADAITIDAQTALRRTMEAHSKVTRFILICNYISRIIGPLTSRCAKFRFNSIPMHAMMGHLKGIAKREGVDIADDTLRSLIETSEGDLRKAINTMQSAHRMHSMTKGSLDMDMISAVACLIPPRVLDMFDAKTAEVGLTNSEVRKVVDEIVMDGYSVSQLLSQYGDRLLKDDGCDGIRDMNDLQRSAVAVILADAEKGLNDGCDEKLQLYNVASKISRIAGMKDNVEGLLKIQAI</sequence>
<feature type="domain" description="AAA+ ATPase" evidence="5">
    <location>
        <begin position="232"/>
        <end position="371"/>
    </location>
</feature>
<evidence type="ECO:0000313" key="7">
    <source>
        <dbReference type="Proteomes" id="UP000012073"/>
    </source>
</evidence>
<name>R7Q2F6_CHOCR</name>
<dbReference type="SUPFAM" id="SSF48019">
    <property type="entry name" value="post-AAA+ oligomerization domain-like"/>
    <property type="match status" value="1"/>
</dbReference>
<organism evidence="6 7">
    <name type="scientific">Chondrus crispus</name>
    <name type="common">Carrageen Irish moss</name>
    <name type="synonym">Polymorpha crispa</name>
    <dbReference type="NCBI Taxonomy" id="2769"/>
    <lineage>
        <taxon>Eukaryota</taxon>
        <taxon>Rhodophyta</taxon>
        <taxon>Florideophyceae</taxon>
        <taxon>Rhodymeniophycidae</taxon>
        <taxon>Gigartinales</taxon>
        <taxon>Gigartinaceae</taxon>
        <taxon>Chondrus</taxon>
    </lineage>
</organism>
<dbReference type="EMBL" id="HG001579">
    <property type="protein sequence ID" value="CDF32772.1"/>
    <property type="molecule type" value="Genomic_DNA"/>
</dbReference>
<keyword evidence="4" id="KW-0067">ATP-binding</keyword>
<dbReference type="GO" id="GO:0006261">
    <property type="term" value="P:DNA-templated DNA replication"/>
    <property type="evidence" value="ECO:0007669"/>
    <property type="project" value="TreeGrafter"/>
</dbReference>
<dbReference type="Proteomes" id="UP000012073">
    <property type="component" value="Unassembled WGS sequence"/>
</dbReference>
<dbReference type="KEGG" id="ccp:CHC_T00001637001"/>
<keyword evidence="7" id="KW-1185">Reference proteome</keyword>
<evidence type="ECO:0000256" key="3">
    <source>
        <dbReference type="ARBA" id="ARBA00022741"/>
    </source>
</evidence>
<dbReference type="Gene3D" id="1.20.272.10">
    <property type="match status" value="1"/>
</dbReference>
<dbReference type="GO" id="GO:0005663">
    <property type="term" value="C:DNA replication factor C complex"/>
    <property type="evidence" value="ECO:0007669"/>
    <property type="project" value="TreeGrafter"/>
</dbReference>
<dbReference type="CDD" id="cd18140">
    <property type="entry name" value="HLD_clamp_RFC"/>
    <property type="match status" value="1"/>
</dbReference>
<dbReference type="PANTHER" id="PTHR11669">
    <property type="entry name" value="REPLICATION FACTOR C / DNA POLYMERASE III GAMMA-TAU SUBUNIT"/>
    <property type="match status" value="1"/>
</dbReference>
<dbReference type="InterPro" id="IPR003959">
    <property type="entry name" value="ATPase_AAA_core"/>
</dbReference>
<evidence type="ECO:0000256" key="4">
    <source>
        <dbReference type="ARBA" id="ARBA00022840"/>
    </source>
</evidence>
<dbReference type="Pfam" id="PF08542">
    <property type="entry name" value="Rep_fac_C"/>
    <property type="match status" value="1"/>
</dbReference>
<keyword evidence="2" id="KW-0235">DNA replication</keyword>
<keyword evidence="3" id="KW-0547">Nucleotide-binding</keyword>
<dbReference type="Pfam" id="PF21960">
    <property type="entry name" value="RCF1-5-like_lid"/>
    <property type="match status" value="1"/>
</dbReference>
<dbReference type="GO" id="GO:0005634">
    <property type="term" value="C:nucleus"/>
    <property type="evidence" value="ECO:0007669"/>
    <property type="project" value="TreeGrafter"/>
</dbReference>
<dbReference type="GO" id="GO:0006281">
    <property type="term" value="P:DNA repair"/>
    <property type="evidence" value="ECO:0007669"/>
    <property type="project" value="TreeGrafter"/>
</dbReference>
<reference evidence="7" key="1">
    <citation type="journal article" date="2013" name="Proc. Natl. Acad. Sci. U.S.A.">
        <title>Genome structure and metabolic features in the red seaweed Chondrus crispus shed light on evolution of the Archaeplastida.</title>
        <authorList>
            <person name="Collen J."/>
            <person name="Porcel B."/>
            <person name="Carre W."/>
            <person name="Ball S.G."/>
            <person name="Chaparro C."/>
            <person name="Tonon T."/>
            <person name="Barbeyron T."/>
            <person name="Michel G."/>
            <person name="Noel B."/>
            <person name="Valentin K."/>
            <person name="Elias M."/>
            <person name="Artiguenave F."/>
            <person name="Arun A."/>
            <person name="Aury J.M."/>
            <person name="Barbosa-Neto J.F."/>
            <person name="Bothwell J.H."/>
            <person name="Bouget F.Y."/>
            <person name="Brillet L."/>
            <person name="Cabello-Hurtado F."/>
            <person name="Capella-Gutierrez S."/>
            <person name="Charrier B."/>
            <person name="Cladiere L."/>
            <person name="Cock J.M."/>
            <person name="Coelho S.M."/>
            <person name="Colleoni C."/>
            <person name="Czjzek M."/>
            <person name="Da Silva C."/>
            <person name="Delage L."/>
            <person name="Denoeud F."/>
            <person name="Deschamps P."/>
            <person name="Dittami S.M."/>
            <person name="Gabaldon T."/>
            <person name="Gachon C.M."/>
            <person name="Groisillier A."/>
            <person name="Herve C."/>
            <person name="Jabbari K."/>
            <person name="Katinka M."/>
            <person name="Kloareg B."/>
            <person name="Kowalczyk N."/>
            <person name="Labadie K."/>
            <person name="Leblanc C."/>
            <person name="Lopez P.J."/>
            <person name="McLachlan D.H."/>
            <person name="Meslet-Cladiere L."/>
            <person name="Moustafa A."/>
            <person name="Nehr Z."/>
            <person name="Nyvall Collen P."/>
            <person name="Panaud O."/>
            <person name="Partensky F."/>
            <person name="Poulain J."/>
            <person name="Rensing S.A."/>
            <person name="Rousvoal S."/>
            <person name="Samson G."/>
            <person name="Symeonidi A."/>
            <person name="Weissenbach J."/>
            <person name="Zambounis A."/>
            <person name="Wincker P."/>
            <person name="Boyen C."/>
        </authorList>
    </citation>
    <scope>NUCLEOTIDE SEQUENCE [LARGE SCALE GENOMIC DNA]</scope>
    <source>
        <strain evidence="7">cv. Stackhouse</strain>
    </source>
</reference>
<evidence type="ECO:0000256" key="2">
    <source>
        <dbReference type="ARBA" id="ARBA00022705"/>
    </source>
</evidence>
<dbReference type="GO" id="GO:0005524">
    <property type="term" value="F:ATP binding"/>
    <property type="evidence" value="ECO:0007669"/>
    <property type="project" value="UniProtKB-KW"/>
</dbReference>
<accession>R7Q2F6</accession>
<comment type="similarity">
    <text evidence="1">Belongs to the activator 1 small subunits family.</text>
</comment>
<dbReference type="STRING" id="2769.R7Q2F6"/>
<dbReference type="PANTHER" id="PTHR11669:SF20">
    <property type="entry name" value="REPLICATION FACTOR C SUBUNIT 4"/>
    <property type="match status" value="1"/>
</dbReference>
<dbReference type="Gramene" id="CDF32772">
    <property type="protein sequence ID" value="CDF32772"/>
    <property type="gene ID" value="CHC_T00001637001"/>
</dbReference>
<evidence type="ECO:0000313" key="6">
    <source>
        <dbReference type="EMBL" id="CDF32772.1"/>
    </source>
</evidence>
<evidence type="ECO:0000259" key="5">
    <source>
        <dbReference type="SMART" id="SM00382"/>
    </source>
</evidence>
<dbReference type="SUPFAM" id="SSF52540">
    <property type="entry name" value="P-loop containing nucleoside triphosphate hydrolases"/>
    <property type="match status" value="1"/>
</dbReference>
<dbReference type="InterPro" id="IPR050238">
    <property type="entry name" value="DNA_Rep/Repair_Clamp_Loader"/>
</dbReference>
<dbReference type="GeneID" id="17320284"/>
<dbReference type="GO" id="GO:0016887">
    <property type="term" value="F:ATP hydrolysis activity"/>
    <property type="evidence" value="ECO:0007669"/>
    <property type="project" value="InterPro"/>
</dbReference>
<protein>
    <recommendedName>
        <fullName evidence="5">AAA+ ATPase domain-containing protein</fullName>
    </recommendedName>
</protein>
<dbReference type="OrthoDB" id="4199794at2759"/>
<dbReference type="GO" id="GO:0003689">
    <property type="term" value="F:DNA clamp loader activity"/>
    <property type="evidence" value="ECO:0007669"/>
    <property type="project" value="TreeGrafter"/>
</dbReference>
<dbReference type="Gene3D" id="3.40.50.300">
    <property type="entry name" value="P-loop containing nucleotide triphosphate hydrolases"/>
    <property type="match status" value="1"/>
</dbReference>
<dbReference type="FunFam" id="3.40.50.300:FF:000129">
    <property type="entry name" value="Replication factor C subunit 5"/>
    <property type="match status" value="1"/>
</dbReference>
<dbReference type="AlphaFoldDB" id="R7Q2F6"/>
<dbReference type="InterPro" id="IPR008921">
    <property type="entry name" value="DNA_pol3_clamp-load_cplx_C"/>
</dbReference>
<dbReference type="InterPro" id="IPR013748">
    <property type="entry name" value="Rep_factorC_C"/>
</dbReference>
<dbReference type="InterPro" id="IPR047854">
    <property type="entry name" value="RFC_lid"/>
</dbReference>
<proteinExistence type="inferred from homology"/>
<dbReference type="InterPro" id="IPR027417">
    <property type="entry name" value="P-loop_NTPase"/>
</dbReference>
<dbReference type="SMART" id="SM00382">
    <property type="entry name" value="AAA"/>
    <property type="match status" value="1"/>
</dbReference>
<dbReference type="InterPro" id="IPR003593">
    <property type="entry name" value="AAA+_ATPase"/>
</dbReference>
<dbReference type="RefSeq" id="XP_005712573.1">
    <property type="nucleotide sequence ID" value="XM_005712516.1"/>
</dbReference>
<dbReference type="Gene3D" id="1.10.8.60">
    <property type="match status" value="1"/>
</dbReference>
<evidence type="ECO:0000256" key="1">
    <source>
        <dbReference type="ARBA" id="ARBA00005378"/>
    </source>
</evidence>
<dbReference type="Pfam" id="PF00004">
    <property type="entry name" value="AAA"/>
    <property type="match status" value="1"/>
</dbReference>
<dbReference type="PhylomeDB" id="R7Q2F6"/>